<accession>A0ACB5TPS2</accession>
<protein>
    <submittedName>
        <fullName evidence="1">Unnamed protein product</fullName>
    </submittedName>
</protein>
<proteinExistence type="predicted"/>
<organism evidence="1 2">
    <name type="scientific">Ambrosiozyma monospora</name>
    <name type="common">Yeast</name>
    <name type="synonym">Endomycopsis monosporus</name>
    <dbReference type="NCBI Taxonomy" id="43982"/>
    <lineage>
        <taxon>Eukaryota</taxon>
        <taxon>Fungi</taxon>
        <taxon>Dikarya</taxon>
        <taxon>Ascomycota</taxon>
        <taxon>Saccharomycotina</taxon>
        <taxon>Pichiomycetes</taxon>
        <taxon>Pichiales</taxon>
        <taxon>Pichiaceae</taxon>
        <taxon>Ambrosiozyma</taxon>
    </lineage>
</organism>
<sequence length="149" mass="16455">MAILDSQAGFFDVSVVESVFDHTKYLSWVQANSESIEKFKNNQGGDKLEEFNRLIQVANDELEQSGAGAVVQEEEYPEDAEMVYSEYSGRFWKPLVQVGDVVEEGQGLVVVEAMKTEMVVNAPKSGKVLKIVHVNGNMVEAGDLVVVLQ</sequence>
<keyword evidence="2" id="KW-1185">Reference proteome</keyword>
<reference evidence="1" key="1">
    <citation type="submission" date="2023-04" db="EMBL/GenBank/DDBJ databases">
        <title>Ambrosiozyma monospora NBRC 10751.</title>
        <authorList>
            <person name="Ichikawa N."/>
            <person name="Sato H."/>
            <person name="Tonouchi N."/>
        </authorList>
    </citation>
    <scope>NUCLEOTIDE SEQUENCE</scope>
    <source>
        <strain evidence="1">NBRC 10751</strain>
    </source>
</reference>
<comment type="caution">
    <text evidence="1">The sequence shown here is derived from an EMBL/GenBank/DDBJ whole genome shotgun (WGS) entry which is preliminary data.</text>
</comment>
<dbReference type="Proteomes" id="UP001165064">
    <property type="component" value="Unassembled WGS sequence"/>
</dbReference>
<evidence type="ECO:0000313" key="1">
    <source>
        <dbReference type="EMBL" id="GME92226.1"/>
    </source>
</evidence>
<name>A0ACB5TPS2_AMBMO</name>
<evidence type="ECO:0000313" key="2">
    <source>
        <dbReference type="Proteomes" id="UP001165064"/>
    </source>
</evidence>
<dbReference type="EMBL" id="BSXS01008339">
    <property type="protein sequence ID" value="GME92226.1"/>
    <property type="molecule type" value="Genomic_DNA"/>
</dbReference>
<gene>
    <name evidence="1" type="ORF">Amon02_000905800</name>
</gene>